<dbReference type="PROSITE" id="PS50878">
    <property type="entry name" value="RT_POL"/>
    <property type="match status" value="1"/>
</dbReference>
<dbReference type="InterPro" id="IPR043128">
    <property type="entry name" value="Rev_trsase/Diguanyl_cyclase"/>
</dbReference>
<dbReference type="InterPro" id="IPR043502">
    <property type="entry name" value="DNA/RNA_pol_sf"/>
</dbReference>
<accession>A0A9J8ACW1</accession>
<dbReference type="Ensembl" id="ENSCCRT00000148961.1">
    <property type="protein sequence ID" value="ENSCCRP00000139150.1"/>
    <property type="gene ID" value="ENSCCRG00000077312.1"/>
</dbReference>
<dbReference type="FunFam" id="3.30.70.270:FF:000026">
    <property type="entry name" value="Transposon Ty3-G Gag-Pol polyprotein"/>
    <property type="match status" value="1"/>
</dbReference>
<dbReference type="InterPro" id="IPR041577">
    <property type="entry name" value="RT_RNaseH_2"/>
</dbReference>
<evidence type="ECO:0000259" key="6">
    <source>
        <dbReference type="PROSITE" id="PS50158"/>
    </source>
</evidence>
<dbReference type="GO" id="GO:0004523">
    <property type="term" value="F:RNA-DNA hybrid ribonuclease activity"/>
    <property type="evidence" value="ECO:0007669"/>
    <property type="project" value="UniProtKB-EC"/>
</dbReference>
<keyword evidence="10" id="KW-1185">Reference proteome</keyword>
<dbReference type="PROSITE" id="PS50994">
    <property type="entry name" value="INTEGRASE"/>
    <property type="match status" value="1"/>
</dbReference>
<evidence type="ECO:0000256" key="4">
    <source>
        <dbReference type="PROSITE-ProRule" id="PRU00047"/>
    </source>
</evidence>
<dbReference type="Pfam" id="PF17919">
    <property type="entry name" value="RT_RNaseH_2"/>
    <property type="match status" value="1"/>
</dbReference>
<keyword evidence="4" id="KW-0479">Metal-binding</keyword>
<feature type="domain" description="Reverse transcriptase" evidence="7">
    <location>
        <begin position="455"/>
        <end position="643"/>
    </location>
</feature>
<dbReference type="PANTHER" id="PTHR37984">
    <property type="entry name" value="PROTEIN CBG26694"/>
    <property type="match status" value="1"/>
</dbReference>
<dbReference type="InterPro" id="IPR036397">
    <property type="entry name" value="RNaseH_sf"/>
</dbReference>
<sequence>MDGLKPPSPLYMDADNLFKSWKSWRDQFNLYLELTMSDAEEKMKVKFFYYLIGESGRELLETLMSDVAADARTVTNIIAKFDEHCNPSINETVERYRFFSKSQGAEQSIDNYVTELRMLAKTCNFGEIKDSLIRDRIVCGINNEGLRERLLREKDLTLQTCIRICRAAELSRQNSKAIAGAAVEEVHAVRQGARLDRHPPGSMITCRFCGKDHEKNKQKCPAFGKKCKKCGKPNHFAVKCRAQLRQGNHKSVNKVTEQDSDEYEDILTVGVANPETVKKKEEENEKKTQLYAGMLLGKDLVKFQIDCGASCNVIPISLLSPDIKLEDTKTVLIMYNQSKVRPLGKCKLKVRNPRNHKLYRLEFQVVDNNCTVPLIGKRASEAMKLIKVHYENILAIDSIVTTEKPATSQWSLEQIKTEYADVFRGDGCLKGEYKIEIDNTVKPVQLPKRRVPVAMMKPLKEELQDLQRRGIIVPVERSTNWISGSLRVCIDPRPLNRALKRSHFPLPTIDDILPELSKAKVFTVCDVKSGFWHVKLEEDSSYLTTFSSPFGRYRWLRMPMGISPAPEIFQRKLTVALEGLPGVYIIADYVLITGQGETQESAERDHDEKLKAFLARCREKGIKLNADKFKLRQREVSYIGHLLTSDGLKIDPDKVRAITHMQKPTDVKAVQRLLGMVNYLSKFCAHLSDQCEALRQLTHKNCEWRWTAQHEEAFCKIKETIANAPVLKYYNPDEELTIQCDASEGGLGAALMQGGKPVAFTSRALTQTERGYAQIEKELLALLFGMEKFHHYTYGRKVAAQSDHKPLENILRKPLLSAPKRLQRMMLRLQKYDVEVVYVPGPEMWLADTLSRAYLPESTPMGDVEAELETINMTQHVPISADRFGSIRSATKKDKTLQTLIKTILQGWPKNKADTPKEIGHYYLFQEELSYQDGIVFRGERAVIPKQLWREITQCIHSSHLGVDGCLRRARECVYWQGMNEQIKSHVQQRYTCHAVDCNQQKETLRPHEMPDRPWAKGIPDIVISDNGPQFSSQEFQKFSDHWAFLHKTSSPGYPQSNGKAESAVKTAKRLMRKAQMSRQDPYLAILDHRNTPTHGLSTSPAQRLLSRHTKTLLPTKTSLLQPKIQNSLKELITNQQRQQTYYDRSAKDLDTLKRGDPVRIQPFEPHKIWRKGTVVEPIDSRSYNVQLESGGVIRRNRRHLRRDQGMTLRVSNQTETVVADNTEHTGTADSQSQTSNNVENQMQNTKQTDIPASNVTKAGRLIKKPQYLKDYITS</sequence>
<dbReference type="GeneTree" id="ENSGT00940000169923"/>
<evidence type="ECO:0000313" key="9">
    <source>
        <dbReference type="Ensembl" id="ENSCCRP00000139150.1"/>
    </source>
</evidence>
<dbReference type="CDD" id="cd01647">
    <property type="entry name" value="RT_LTR"/>
    <property type="match status" value="1"/>
</dbReference>
<comment type="similarity">
    <text evidence="1">Belongs to the beta type-B retroviral polymerase family. HERV class-II K(HML-2) pol subfamily.</text>
</comment>
<protein>
    <recommendedName>
        <fullName evidence="3">Gypsy retrotransposon integrase-like protein 1</fullName>
        <ecNumber evidence="2">3.1.26.4</ecNumber>
    </recommendedName>
</protein>
<dbReference type="Pfam" id="PF17921">
    <property type="entry name" value="Integrase_H2C2"/>
    <property type="match status" value="1"/>
</dbReference>
<dbReference type="PANTHER" id="PTHR37984:SF8">
    <property type="entry name" value="CCHC-TYPE DOMAIN-CONTAINING PROTEIN"/>
    <property type="match status" value="1"/>
</dbReference>
<feature type="region of interest" description="Disordered" evidence="5">
    <location>
        <begin position="1220"/>
        <end position="1253"/>
    </location>
</feature>
<evidence type="ECO:0000256" key="2">
    <source>
        <dbReference type="ARBA" id="ARBA00012180"/>
    </source>
</evidence>
<dbReference type="InterPro" id="IPR001878">
    <property type="entry name" value="Znf_CCHC"/>
</dbReference>
<dbReference type="Gene3D" id="3.10.10.10">
    <property type="entry name" value="HIV Type 1 Reverse Transcriptase, subunit A, domain 1"/>
    <property type="match status" value="1"/>
</dbReference>
<dbReference type="Pfam" id="PF00078">
    <property type="entry name" value="RVT_1"/>
    <property type="match status" value="1"/>
</dbReference>
<evidence type="ECO:0000259" key="7">
    <source>
        <dbReference type="PROSITE" id="PS50878"/>
    </source>
</evidence>
<evidence type="ECO:0000259" key="8">
    <source>
        <dbReference type="PROSITE" id="PS50994"/>
    </source>
</evidence>
<dbReference type="FunFam" id="1.10.340.70:FF:000003">
    <property type="entry name" value="Protein CBG25708"/>
    <property type="match status" value="1"/>
</dbReference>
<dbReference type="GO" id="GO:0003676">
    <property type="term" value="F:nucleic acid binding"/>
    <property type="evidence" value="ECO:0007669"/>
    <property type="project" value="InterPro"/>
</dbReference>
<dbReference type="SUPFAM" id="SSF53098">
    <property type="entry name" value="Ribonuclease H-like"/>
    <property type="match status" value="1"/>
</dbReference>
<dbReference type="InterPro" id="IPR001584">
    <property type="entry name" value="Integrase_cat-core"/>
</dbReference>
<evidence type="ECO:0000256" key="5">
    <source>
        <dbReference type="SAM" id="MobiDB-lite"/>
    </source>
</evidence>
<dbReference type="SUPFAM" id="SSF56672">
    <property type="entry name" value="DNA/RNA polymerases"/>
    <property type="match status" value="1"/>
</dbReference>
<name>A0A9J8ACW1_CYPCA</name>
<dbReference type="Gene3D" id="3.30.420.10">
    <property type="entry name" value="Ribonuclease H-like superfamily/Ribonuclease H"/>
    <property type="match status" value="1"/>
</dbReference>
<feature type="compositionally biased region" description="Polar residues" evidence="5">
    <location>
        <begin position="1225"/>
        <end position="1253"/>
    </location>
</feature>
<dbReference type="FunFam" id="3.10.20.370:FF:000001">
    <property type="entry name" value="Retrovirus-related Pol polyprotein from transposon 17.6-like protein"/>
    <property type="match status" value="1"/>
</dbReference>
<dbReference type="InterPro" id="IPR050951">
    <property type="entry name" value="Retrovirus_Pol_polyprotein"/>
</dbReference>
<dbReference type="Proteomes" id="UP001108240">
    <property type="component" value="Unplaced"/>
</dbReference>
<dbReference type="OMA" id="LQRMMMR"/>
<evidence type="ECO:0000256" key="3">
    <source>
        <dbReference type="ARBA" id="ARBA00039658"/>
    </source>
</evidence>
<keyword evidence="4" id="KW-0862">Zinc</keyword>
<dbReference type="CDD" id="cd05481">
    <property type="entry name" value="retropepsin_like_LTR_1"/>
    <property type="match status" value="1"/>
</dbReference>
<dbReference type="GO" id="GO:0015074">
    <property type="term" value="P:DNA integration"/>
    <property type="evidence" value="ECO:0007669"/>
    <property type="project" value="InterPro"/>
</dbReference>
<dbReference type="CDD" id="cd09274">
    <property type="entry name" value="RNase_HI_RT_Ty3"/>
    <property type="match status" value="1"/>
</dbReference>
<dbReference type="InterPro" id="IPR012337">
    <property type="entry name" value="RNaseH-like_sf"/>
</dbReference>
<keyword evidence="4" id="KW-0863">Zinc-finger</keyword>
<reference evidence="9" key="1">
    <citation type="submission" date="2025-08" db="UniProtKB">
        <authorList>
            <consortium name="Ensembl"/>
        </authorList>
    </citation>
    <scope>IDENTIFICATION</scope>
</reference>
<dbReference type="InterPro" id="IPR000477">
    <property type="entry name" value="RT_dom"/>
</dbReference>
<evidence type="ECO:0000313" key="10">
    <source>
        <dbReference type="Proteomes" id="UP001108240"/>
    </source>
</evidence>
<dbReference type="EC" id="3.1.26.4" evidence="2"/>
<feature type="domain" description="Integrase catalytic" evidence="8">
    <location>
        <begin position="1018"/>
        <end position="1123"/>
    </location>
</feature>
<proteinExistence type="inferred from homology"/>
<dbReference type="AlphaFoldDB" id="A0A9J8ACW1"/>
<dbReference type="InterPro" id="IPR041588">
    <property type="entry name" value="Integrase_H2C2"/>
</dbReference>
<dbReference type="GO" id="GO:0008270">
    <property type="term" value="F:zinc ion binding"/>
    <property type="evidence" value="ECO:0007669"/>
    <property type="project" value="UniProtKB-KW"/>
</dbReference>
<dbReference type="PROSITE" id="PS50158">
    <property type="entry name" value="ZF_CCHC"/>
    <property type="match status" value="1"/>
</dbReference>
<organism evidence="9 10">
    <name type="scientific">Cyprinus carpio carpio</name>
    <dbReference type="NCBI Taxonomy" id="630221"/>
    <lineage>
        <taxon>Eukaryota</taxon>
        <taxon>Metazoa</taxon>
        <taxon>Chordata</taxon>
        <taxon>Craniata</taxon>
        <taxon>Vertebrata</taxon>
        <taxon>Euteleostomi</taxon>
        <taxon>Actinopterygii</taxon>
        <taxon>Neopterygii</taxon>
        <taxon>Teleostei</taxon>
        <taxon>Ostariophysi</taxon>
        <taxon>Cypriniformes</taxon>
        <taxon>Cyprinidae</taxon>
        <taxon>Cyprininae</taxon>
        <taxon>Cyprinus</taxon>
    </lineage>
</organism>
<feature type="domain" description="CCHC-type" evidence="6">
    <location>
        <begin position="226"/>
        <end position="241"/>
    </location>
</feature>
<dbReference type="Gene3D" id="1.10.340.70">
    <property type="match status" value="1"/>
</dbReference>
<dbReference type="Gene3D" id="3.30.70.270">
    <property type="match status" value="2"/>
</dbReference>
<reference evidence="9" key="2">
    <citation type="submission" date="2025-09" db="UniProtKB">
        <authorList>
            <consortium name="Ensembl"/>
        </authorList>
    </citation>
    <scope>IDENTIFICATION</scope>
</reference>
<evidence type="ECO:0000256" key="1">
    <source>
        <dbReference type="ARBA" id="ARBA00010879"/>
    </source>
</evidence>